<evidence type="ECO:0000256" key="1">
    <source>
        <dbReference type="ARBA" id="ARBA00023180"/>
    </source>
</evidence>
<dbReference type="InterPro" id="IPR036179">
    <property type="entry name" value="Ig-like_dom_sf"/>
</dbReference>
<evidence type="ECO:0000256" key="2">
    <source>
        <dbReference type="ARBA" id="ARBA00023319"/>
    </source>
</evidence>
<dbReference type="InterPro" id="IPR003006">
    <property type="entry name" value="Ig/MHC_CS"/>
</dbReference>
<sequence>MKERKTLYILVFFLHPLQLFGDDVHSMSGFFIGSQGLSLPSYIERITVNDITVFYHDSGKNSIAPCPKWLNTTAGQQHWEDIRVISHHNRQTMTTALESAIQQFNLTGSPADINVYQGYSRCDLYPNGTIKAFLTHAFNGKDFLSLDIDSKTYIASVPQALKYKRQRERNPELIGITASFYQKTCFDRLKMFLQHAPEVNTKKAPEVRLFERQRSGSTLLTCHVTGFYPRAVQVKWIGADLQLVDDEMNDVLPNGDGTYQTRRSVIRPEEATGDEHYSCVVHHSSLERNITIPWDKEEKRFRLLVWITLGCIFMATVLGIVIRCISKSKGLQQTE</sequence>
<dbReference type="InterPro" id="IPR007110">
    <property type="entry name" value="Ig-like_dom"/>
</dbReference>
<dbReference type="PRINTS" id="PR01638">
    <property type="entry name" value="MHCCLASSI"/>
</dbReference>
<dbReference type="InterPro" id="IPR011161">
    <property type="entry name" value="MHC_I-like_Ag-recog"/>
</dbReference>
<keyword evidence="8" id="KW-1185">Reference proteome</keyword>
<keyword evidence="2" id="KW-0393">Immunoglobulin domain</keyword>
<evidence type="ECO:0000313" key="7">
    <source>
        <dbReference type="EMBL" id="KAB5517735.1"/>
    </source>
</evidence>
<evidence type="ECO:0000256" key="3">
    <source>
        <dbReference type="RuleBase" id="RU004439"/>
    </source>
</evidence>
<dbReference type="EMBL" id="VFJC01000030">
    <property type="protein sequence ID" value="KAB5517735.1"/>
    <property type="molecule type" value="Genomic_DNA"/>
</dbReference>
<name>A0A5N5JK72_PANHP</name>
<feature type="chain" id="PRO_5024294928" description="Ig-like domain-containing protein" evidence="5">
    <location>
        <begin position="22"/>
        <end position="335"/>
    </location>
</feature>
<dbReference type="SMART" id="SM00407">
    <property type="entry name" value="IGc1"/>
    <property type="match status" value="1"/>
</dbReference>
<evidence type="ECO:0000256" key="4">
    <source>
        <dbReference type="SAM" id="Phobius"/>
    </source>
</evidence>
<organism evidence="7 8">
    <name type="scientific">Pangasianodon hypophthalmus</name>
    <name type="common">Striped catfish</name>
    <name type="synonym">Helicophagus hypophthalmus</name>
    <dbReference type="NCBI Taxonomy" id="310915"/>
    <lineage>
        <taxon>Eukaryota</taxon>
        <taxon>Metazoa</taxon>
        <taxon>Chordata</taxon>
        <taxon>Craniata</taxon>
        <taxon>Vertebrata</taxon>
        <taxon>Euteleostomi</taxon>
        <taxon>Actinopterygii</taxon>
        <taxon>Neopterygii</taxon>
        <taxon>Teleostei</taxon>
        <taxon>Ostariophysi</taxon>
        <taxon>Siluriformes</taxon>
        <taxon>Pangasiidae</taxon>
        <taxon>Pangasianodon</taxon>
    </lineage>
</organism>
<evidence type="ECO:0000256" key="5">
    <source>
        <dbReference type="SAM" id="SignalP"/>
    </source>
</evidence>
<keyword evidence="4" id="KW-1133">Transmembrane helix</keyword>
<dbReference type="PROSITE" id="PS00290">
    <property type="entry name" value="IG_MHC"/>
    <property type="match status" value="1"/>
</dbReference>
<dbReference type="SUPFAM" id="SSF54452">
    <property type="entry name" value="MHC antigen-recognition domain"/>
    <property type="match status" value="1"/>
</dbReference>
<feature type="signal peptide" evidence="5">
    <location>
        <begin position="1"/>
        <end position="21"/>
    </location>
</feature>
<keyword evidence="5" id="KW-0732">Signal</keyword>
<dbReference type="PROSITE" id="PS50835">
    <property type="entry name" value="IG_LIKE"/>
    <property type="match status" value="1"/>
</dbReference>
<dbReference type="InterPro" id="IPR050208">
    <property type="entry name" value="MHC_class-I_related"/>
</dbReference>
<dbReference type="InterPro" id="IPR003597">
    <property type="entry name" value="Ig_C1-set"/>
</dbReference>
<dbReference type="PANTHER" id="PTHR16675:SF235">
    <property type="entry name" value="SHKT DOMAIN-CONTAINING PROTEIN"/>
    <property type="match status" value="1"/>
</dbReference>
<dbReference type="GO" id="GO:0006955">
    <property type="term" value="P:immune response"/>
    <property type="evidence" value="ECO:0007669"/>
    <property type="project" value="TreeGrafter"/>
</dbReference>
<evidence type="ECO:0000313" key="8">
    <source>
        <dbReference type="Proteomes" id="UP000327468"/>
    </source>
</evidence>
<dbReference type="Gene3D" id="3.30.500.10">
    <property type="entry name" value="MHC class I-like antigen recognition-like"/>
    <property type="match status" value="1"/>
</dbReference>
<reference evidence="7 8" key="1">
    <citation type="submission" date="2019-06" db="EMBL/GenBank/DDBJ databases">
        <title>A chromosome-scale genome assembly of the striped catfish, Pangasianodon hypophthalmus.</title>
        <authorList>
            <person name="Wen M."/>
            <person name="Zahm M."/>
            <person name="Roques C."/>
            <person name="Cabau C."/>
            <person name="Klopp C."/>
            <person name="Donnadieu C."/>
            <person name="Jouanno E."/>
            <person name="Avarre J.-C."/>
            <person name="Campet M."/>
            <person name="Ha T.T.T."/>
            <person name="Dugue R."/>
            <person name="Lampietro C."/>
            <person name="Louis A."/>
            <person name="Herpin A."/>
            <person name="Echchiki A."/>
            <person name="Berthelot C."/>
            <person name="Parey E."/>
            <person name="Roest-Crollius H."/>
            <person name="Braasch I."/>
            <person name="Postlethwait J."/>
            <person name="Bobe J."/>
            <person name="Montfort J."/>
            <person name="Bouchez O."/>
            <person name="Begum T."/>
            <person name="Schartl M."/>
            <person name="Guiguen Y."/>
        </authorList>
    </citation>
    <scope>NUCLEOTIDE SEQUENCE [LARGE SCALE GENOMIC DNA]</scope>
    <source>
        <strain evidence="7 8">Indonesia</strain>
        <tissue evidence="7">Blood</tissue>
    </source>
</reference>
<dbReference type="InterPro" id="IPR013783">
    <property type="entry name" value="Ig-like_fold"/>
</dbReference>
<dbReference type="Pfam" id="PF07654">
    <property type="entry name" value="C1-set"/>
    <property type="match status" value="1"/>
</dbReference>
<dbReference type="PANTHER" id="PTHR16675">
    <property type="entry name" value="MHC CLASS I-RELATED"/>
    <property type="match status" value="1"/>
</dbReference>
<dbReference type="Pfam" id="PF00129">
    <property type="entry name" value="MHC_I"/>
    <property type="match status" value="1"/>
</dbReference>
<feature type="domain" description="Ig-like" evidence="6">
    <location>
        <begin position="197"/>
        <end position="291"/>
    </location>
</feature>
<dbReference type="SUPFAM" id="SSF48726">
    <property type="entry name" value="Immunoglobulin"/>
    <property type="match status" value="1"/>
</dbReference>
<evidence type="ECO:0000259" key="6">
    <source>
        <dbReference type="PROSITE" id="PS50835"/>
    </source>
</evidence>
<dbReference type="Proteomes" id="UP000327468">
    <property type="component" value="Chromosome 29"/>
</dbReference>
<dbReference type="InterPro" id="IPR011162">
    <property type="entry name" value="MHC_I/II-like_Ag-recog"/>
</dbReference>
<dbReference type="Gene3D" id="2.60.40.10">
    <property type="entry name" value="Immunoglobulins"/>
    <property type="match status" value="1"/>
</dbReference>
<dbReference type="GO" id="GO:0009897">
    <property type="term" value="C:external side of plasma membrane"/>
    <property type="evidence" value="ECO:0007669"/>
    <property type="project" value="TreeGrafter"/>
</dbReference>
<comment type="similarity">
    <text evidence="3">Belongs to the MHC class I family.</text>
</comment>
<dbReference type="GO" id="GO:0005615">
    <property type="term" value="C:extracellular space"/>
    <property type="evidence" value="ECO:0007669"/>
    <property type="project" value="TreeGrafter"/>
</dbReference>
<accession>A0A5N5JK72</accession>
<proteinExistence type="inferred from homology"/>
<protein>
    <recommendedName>
        <fullName evidence="6">Ig-like domain-containing protein</fullName>
    </recommendedName>
</protein>
<keyword evidence="4" id="KW-0812">Transmembrane</keyword>
<dbReference type="InterPro" id="IPR001039">
    <property type="entry name" value="MHC_I_a_a1/a2"/>
</dbReference>
<dbReference type="AlphaFoldDB" id="A0A5N5JK72"/>
<keyword evidence="4" id="KW-0472">Membrane</keyword>
<feature type="transmembrane region" description="Helical" evidence="4">
    <location>
        <begin position="303"/>
        <end position="325"/>
    </location>
</feature>
<comment type="caution">
    <text evidence="7">The sequence shown here is derived from an EMBL/GenBank/DDBJ whole genome shotgun (WGS) entry which is preliminary data.</text>
</comment>
<keyword evidence="1" id="KW-0325">Glycoprotein</keyword>
<dbReference type="InterPro" id="IPR037055">
    <property type="entry name" value="MHC_I-like_Ag-recog_sf"/>
</dbReference>
<gene>
    <name evidence="7" type="ORF">PHYPO_G00170610</name>
</gene>